<reference evidence="2" key="2">
    <citation type="submission" date="2023-06" db="EMBL/GenBank/DDBJ databases">
        <authorList>
            <consortium name="Lawrence Berkeley National Laboratory"/>
            <person name="Haridas S."/>
            <person name="Hensen N."/>
            <person name="Bonometti L."/>
            <person name="Westerberg I."/>
            <person name="Brannstrom I.O."/>
            <person name="Guillou S."/>
            <person name="Cros-Aarteil S."/>
            <person name="Calhoun S."/>
            <person name="Kuo A."/>
            <person name="Mondo S."/>
            <person name="Pangilinan J."/>
            <person name="Riley R."/>
            <person name="Labutti K."/>
            <person name="Andreopoulos B."/>
            <person name="Lipzen A."/>
            <person name="Chen C."/>
            <person name="Yanf M."/>
            <person name="Daum C."/>
            <person name="Ng V."/>
            <person name="Clum A."/>
            <person name="Steindorff A."/>
            <person name="Ohm R."/>
            <person name="Martin F."/>
            <person name="Silar P."/>
            <person name="Natvig D."/>
            <person name="Lalanne C."/>
            <person name="Gautier V."/>
            <person name="Ament-Velasquez S.L."/>
            <person name="Kruys A."/>
            <person name="Hutchinson M.I."/>
            <person name="Powell A.J."/>
            <person name="Barry K."/>
            <person name="Miller A.N."/>
            <person name="Grigoriev I.V."/>
            <person name="Debuchy R."/>
            <person name="Gladieux P."/>
            <person name="Thoren M.H."/>
            <person name="Johannesson H."/>
        </authorList>
    </citation>
    <scope>NUCLEOTIDE SEQUENCE</scope>
    <source>
        <strain evidence="2">CBS 958.72</strain>
    </source>
</reference>
<dbReference type="AlphaFoldDB" id="A0AAE0TXB5"/>
<evidence type="ECO:0008006" key="4">
    <source>
        <dbReference type="Google" id="ProtNLM"/>
    </source>
</evidence>
<evidence type="ECO:0000256" key="1">
    <source>
        <dbReference type="SAM" id="SignalP"/>
    </source>
</evidence>
<gene>
    <name evidence="2" type="ORF">B0T24DRAFT_603146</name>
</gene>
<evidence type="ECO:0000313" key="3">
    <source>
        <dbReference type="Proteomes" id="UP001287356"/>
    </source>
</evidence>
<evidence type="ECO:0000313" key="2">
    <source>
        <dbReference type="EMBL" id="KAK3382973.1"/>
    </source>
</evidence>
<name>A0AAE0TXB5_9PEZI</name>
<accession>A0AAE0TXB5</accession>
<feature type="chain" id="PRO_5042259637" description="Secreted protein" evidence="1">
    <location>
        <begin position="22"/>
        <end position="176"/>
    </location>
</feature>
<keyword evidence="3" id="KW-1185">Reference proteome</keyword>
<organism evidence="2 3">
    <name type="scientific">Lasiosphaeria ovina</name>
    <dbReference type="NCBI Taxonomy" id="92902"/>
    <lineage>
        <taxon>Eukaryota</taxon>
        <taxon>Fungi</taxon>
        <taxon>Dikarya</taxon>
        <taxon>Ascomycota</taxon>
        <taxon>Pezizomycotina</taxon>
        <taxon>Sordariomycetes</taxon>
        <taxon>Sordariomycetidae</taxon>
        <taxon>Sordariales</taxon>
        <taxon>Lasiosphaeriaceae</taxon>
        <taxon>Lasiosphaeria</taxon>
    </lineage>
</organism>
<dbReference type="Proteomes" id="UP001287356">
    <property type="component" value="Unassembled WGS sequence"/>
</dbReference>
<protein>
    <recommendedName>
        <fullName evidence="4">Secreted protein</fullName>
    </recommendedName>
</protein>
<comment type="caution">
    <text evidence="2">The sequence shown here is derived from an EMBL/GenBank/DDBJ whole genome shotgun (WGS) entry which is preliminary data.</text>
</comment>
<keyword evidence="1" id="KW-0732">Signal</keyword>
<feature type="signal peptide" evidence="1">
    <location>
        <begin position="1"/>
        <end position="21"/>
    </location>
</feature>
<proteinExistence type="predicted"/>
<dbReference type="EMBL" id="JAULSN010000001">
    <property type="protein sequence ID" value="KAK3382973.1"/>
    <property type="molecule type" value="Genomic_DNA"/>
</dbReference>
<sequence>MASILFVLFLIFLSRPPPTTYLPPPELCRVGTEIGRQSGGRQGNLNAKKWAAQLFFSLGCSLKASFGAGEGQAGNHGSAIARKAFLVGRKLTLGKPFLCSFFSLSLTLSVCVYVEGRDLRGQLIYITSWASCRCRLACLPVCWLETIMQERCHVLCMETNICLRLTCMYRPNYQCV</sequence>
<reference evidence="2" key="1">
    <citation type="journal article" date="2023" name="Mol. Phylogenet. Evol.">
        <title>Genome-scale phylogeny and comparative genomics of the fungal order Sordariales.</title>
        <authorList>
            <person name="Hensen N."/>
            <person name="Bonometti L."/>
            <person name="Westerberg I."/>
            <person name="Brannstrom I.O."/>
            <person name="Guillou S."/>
            <person name="Cros-Aarteil S."/>
            <person name="Calhoun S."/>
            <person name="Haridas S."/>
            <person name="Kuo A."/>
            <person name="Mondo S."/>
            <person name="Pangilinan J."/>
            <person name="Riley R."/>
            <person name="LaButti K."/>
            <person name="Andreopoulos B."/>
            <person name="Lipzen A."/>
            <person name="Chen C."/>
            <person name="Yan M."/>
            <person name="Daum C."/>
            <person name="Ng V."/>
            <person name="Clum A."/>
            <person name="Steindorff A."/>
            <person name="Ohm R.A."/>
            <person name="Martin F."/>
            <person name="Silar P."/>
            <person name="Natvig D.O."/>
            <person name="Lalanne C."/>
            <person name="Gautier V."/>
            <person name="Ament-Velasquez S.L."/>
            <person name="Kruys A."/>
            <person name="Hutchinson M.I."/>
            <person name="Powell A.J."/>
            <person name="Barry K."/>
            <person name="Miller A.N."/>
            <person name="Grigoriev I.V."/>
            <person name="Debuchy R."/>
            <person name="Gladieux P."/>
            <person name="Hiltunen Thoren M."/>
            <person name="Johannesson H."/>
        </authorList>
    </citation>
    <scope>NUCLEOTIDE SEQUENCE</scope>
    <source>
        <strain evidence="2">CBS 958.72</strain>
    </source>
</reference>